<feature type="region of interest" description="Disordered" evidence="1">
    <location>
        <begin position="103"/>
        <end position="157"/>
    </location>
</feature>
<evidence type="ECO:0000256" key="2">
    <source>
        <dbReference type="SAM" id="Phobius"/>
    </source>
</evidence>
<accession>A0A1F6FUZ0</accession>
<dbReference type="Proteomes" id="UP000177998">
    <property type="component" value="Unassembled WGS sequence"/>
</dbReference>
<organism evidence="3 4">
    <name type="scientific">Candidatus Kuenenbacteria bacterium RIFCSPLOWO2_02_FULL_42_16</name>
    <dbReference type="NCBI Taxonomy" id="1798564"/>
    <lineage>
        <taxon>Bacteria</taxon>
        <taxon>Candidatus Kueneniibacteriota</taxon>
    </lineage>
</organism>
<feature type="transmembrane region" description="Helical" evidence="2">
    <location>
        <begin position="25"/>
        <end position="45"/>
    </location>
</feature>
<feature type="compositionally biased region" description="Basic and acidic residues" evidence="1">
    <location>
        <begin position="107"/>
        <end position="117"/>
    </location>
</feature>
<proteinExistence type="predicted"/>
<dbReference type="AlphaFoldDB" id="A0A1F6FUZ0"/>
<keyword evidence="2" id="KW-0472">Membrane</keyword>
<name>A0A1F6FUZ0_9BACT</name>
<gene>
    <name evidence="3" type="ORF">A3H55_00355</name>
</gene>
<evidence type="ECO:0000313" key="4">
    <source>
        <dbReference type="Proteomes" id="UP000177998"/>
    </source>
</evidence>
<protein>
    <submittedName>
        <fullName evidence="3">Uncharacterized protein</fullName>
    </submittedName>
</protein>
<reference evidence="3 4" key="1">
    <citation type="journal article" date="2016" name="Nat. Commun.">
        <title>Thousands of microbial genomes shed light on interconnected biogeochemical processes in an aquifer system.</title>
        <authorList>
            <person name="Anantharaman K."/>
            <person name="Brown C.T."/>
            <person name="Hug L.A."/>
            <person name="Sharon I."/>
            <person name="Castelle C.J."/>
            <person name="Probst A.J."/>
            <person name="Thomas B.C."/>
            <person name="Singh A."/>
            <person name="Wilkins M.J."/>
            <person name="Karaoz U."/>
            <person name="Brodie E.L."/>
            <person name="Williams K.H."/>
            <person name="Hubbard S.S."/>
            <person name="Banfield J.F."/>
        </authorList>
    </citation>
    <scope>NUCLEOTIDE SEQUENCE [LARGE SCALE GENOMIC DNA]</scope>
</reference>
<keyword evidence="2" id="KW-0812">Transmembrane</keyword>
<dbReference type="STRING" id="1798564.A3H55_00355"/>
<evidence type="ECO:0000313" key="3">
    <source>
        <dbReference type="EMBL" id="OGG89677.1"/>
    </source>
</evidence>
<dbReference type="EMBL" id="MFMZ01000063">
    <property type="protein sequence ID" value="OGG89677.1"/>
    <property type="molecule type" value="Genomic_DNA"/>
</dbReference>
<keyword evidence="2" id="KW-1133">Transmembrane helix</keyword>
<evidence type="ECO:0000256" key="1">
    <source>
        <dbReference type="SAM" id="MobiDB-lite"/>
    </source>
</evidence>
<comment type="caution">
    <text evidence="3">The sequence shown here is derived from an EMBL/GenBank/DDBJ whole genome shotgun (WGS) entry which is preliminary data.</text>
</comment>
<sequence>MKVLYNIDKITDILMPENLSNSEKIWPAKAMFGVLVFLAMATLVLGTLQLGRSINGIGNEEAANNNVTTGAEETEKTIEQLQALDTDGDGLSDFNELYVHSTSPYLKDSDSDSYPDKEEIDGGFDPNCPKGQDCRGAADKTQSTDNLPTGEAGKTQEEVESGLNGMQTLDGAQADGETRVLTAAEKEQLKQLTPAQLRELLLSAGGITEEQLNQISDDDLLKVVEEALGGG</sequence>